<dbReference type="InterPro" id="IPR000718">
    <property type="entry name" value="Peptidase_M13"/>
</dbReference>
<feature type="transmembrane region" description="Helical" evidence="11">
    <location>
        <begin position="73"/>
        <end position="94"/>
    </location>
</feature>
<evidence type="ECO:0000313" key="14">
    <source>
        <dbReference type="EMBL" id="KAK3918896.1"/>
    </source>
</evidence>
<comment type="subcellular location">
    <subcellularLocation>
        <location evidence="2">Cell membrane</location>
        <topology evidence="2">Single-pass type II membrane protein</topology>
    </subcellularLocation>
</comment>
<dbReference type="InterPro" id="IPR007822">
    <property type="entry name" value="LANC-like"/>
</dbReference>
<gene>
    <name evidence="14" type="ORF">KUF71_001020</name>
</gene>
<evidence type="ECO:0000256" key="4">
    <source>
        <dbReference type="ARBA" id="ARBA00007357"/>
    </source>
</evidence>
<organism evidence="14 15">
    <name type="scientific">Frankliniella fusca</name>
    <dbReference type="NCBI Taxonomy" id="407009"/>
    <lineage>
        <taxon>Eukaryota</taxon>
        <taxon>Metazoa</taxon>
        <taxon>Ecdysozoa</taxon>
        <taxon>Arthropoda</taxon>
        <taxon>Hexapoda</taxon>
        <taxon>Insecta</taxon>
        <taxon>Pterygota</taxon>
        <taxon>Neoptera</taxon>
        <taxon>Paraneoptera</taxon>
        <taxon>Thysanoptera</taxon>
        <taxon>Terebrantia</taxon>
        <taxon>Thripoidea</taxon>
        <taxon>Thripidae</taxon>
        <taxon>Frankliniella</taxon>
    </lineage>
</organism>
<feature type="domain" description="Peptidase M13 C-terminal" evidence="12">
    <location>
        <begin position="978"/>
        <end position="1179"/>
    </location>
</feature>
<keyword evidence="7" id="KW-0378">Hydrolase</keyword>
<dbReference type="GO" id="GO:0046872">
    <property type="term" value="F:metal ion binding"/>
    <property type="evidence" value="ECO:0007669"/>
    <property type="project" value="UniProtKB-KW"/>
</dbReference>
<protein>
    <submittedName>
        <fullName evidence="14">Neprilysin-11</fullName>
    </submittedName>
</protein>
<comment type="similarity">
    <text evidence="4">Belongs to the peptidase M13 family.</text>
</comment>
<dbReference type="GO" id="GO:0004222">
    <property type="term" value="F:metalloendopeptidase activity"/>
    <property type="evidence" value="ECO:0007669"/>
    <property type="project" value="InterPro"/>
</dbReference>
<dbReference type="GO" id="GO:0005886">
    <property type="term" value="C:plasma membrane"/>
    <property type="evidence" value="ECO:0007669"/>
    <property type="project" value="UniProtKB-SubCell"/>
</dbReference>
<keyword evidence="11" id="KW-0472">Membrane</keyword>
<feature type="binding site" evidence="10">
    <location>
        <position position="340"/>
    </location>
    <ligand>
        <name>Zn(2+)</name>
        <dbReference type="ChEBI" id="CHEBI:29105"/>
    </ligand>
</feature>
<dbReference type="PRINTS" id="PR01951">
    <property type="entry name" value="LANCEUKARYTE"/>
</dbReference>
<dbReference type="PRINTS" id="PR01950">
    <property type="entry name" value="LANCSUPER"/>
</dbReference>
<keyword evidence="11" id="KW-1133">Transmembrane helix</keyword>
<proteinExistence type="inferred from homology"/>
<dbReference type="GO" id="GO:0016485">
    <property type="term" value="P:protein processing"/>
    <property type="evidence" value="ECO:0007669"/>
    <property type="project" value="TreeGrafter"/>
</dbReference>
<dbReference type="InterPro" id="IPR024079">
    <property type="entry name" value="MetalloPept_cat_dom_sf"/>
</dbReference>
<dbReference type="Proteomes" id="UP001219518">
    <property type="component" value="Unassembled WGS sequence"/>
</dbReference>
<evidence type="ECO:0000313" key="15">
    <source>
        <dbReference type="Proteomes" id="UP001219518"/>
    </source>
</evidence>
<dbReference type="SMART" id="SM01260">
    <property type="entry name" value="LANC_like"/>
    <property type="match status" value="1"/>
</dbReference>
<comment type="cofactor">
    <cofactor evidence="1">
        <name>Zn(2+)</name>
        <dbReference type="ChEBI" id="CHEBI:29105"/>
    </cofactor>
</comment>
<dbReference type="PANTHER" id="PTHR11733">
    <property type="entry name" value="ZINC METALLOPROTEASE FAMILY M13 NEPRILYSIN-RELATED"/>
    <property type="match status" value="1"/>
</dbReference>
<evidence type="ECO:0000256" key="7">
    <source>
        <dbReference type="ARBA" id="ARBA00022801"/>
    </source>
</evidence>
<dbReference type="Pfam" id="PF01431">
    <property type="entry name" value="Peptidase_M13"/>
    <property type="match status" value="1"/>
</dbReference>
<reference evidence="14" key="1">
    <citation type="submission" date="2021-07" db="EMBL/GenBank/DDBJ databases">
        <authorList>
            <person name="Catto M.A."/>
            <person name="Jacobson A."/>
            <person name="Kennedy G."/>
            <person name="Labadie P."/>
            <person name="Hunt B.G."/>
            <person name="Srinivasan R."/>
        </authorList>
    </citation>
    <scope>NUCLEOTIDE SEQUENCE</scope>
    <source>
        <strain evidence="14">PL_HMW_Pooled</strain>
        <tissue evidence="14">Head</tissue>
    </source>
</reference>
<dbReference type="Gene3D" id="1.10.1380.10">
    <property type="entry name" value="Neutral endopeptidase , domain2"/>
    <property type="match status" value="1"/>
</dbReference>
<dbReference type="SUPFAM" id="SSF55486">
    <property type="entry name" value="Metalloproteases ('zincins'), catalytic domain"/>
    <property type="match status" value="1"/>
</dbReference>
<dbReference type="Pfam" id="PF05147">
    <property type="entry name" value="LANC_like"/>
    <property type="match status" value="1"/>
</dbReference>
<evidence type="ECO:0000256" key="3">
    <source>
        <dbReference type="ARBA" id="ARBA00007179"/>
    </source>
</evidence>
<feature type="binding site" evidence="10">
    <location>
        <position position="293"/>
    </location>
    <ligand>
        <name>Zn(2+)</name>
        <dbReference type="ChEBI" id="CHEBI:29105"/>
    </ligand>
</feature>
<evidence type="ECO:0000259" key="12">
    <source>
        <dbReference type="Pfam" id="PF01431"/>
    </source>
</evidence>
<dbReference type="Gene3D" id="1.50.10.10">
    <property type="match status" value="1"/>
</dbReference>
<dbReference type="EMBL" id="JAHWGI010000968">
    <property type="protein sequence ID" value="KAK3918896.1"/>
    <property type="molecule type" value="Genomic_DNA"/>
</dbReference>
<keyword evidence="11" id="KW-0812">Transmembrane</keyword>
<dbReference type="CDD" id="cd08662">
    <property type="entry name" value="M13"/>
    <property type="match status" value="1"/>
</dbReference>
<dbReference type="Pfam" id="PF05649">
    <property type="entry name" value="Peptidase_M13_N"/>
    <property type="match status" value="1"/>
</dbReference>
<dbReference type="InterPro" id="IPR018497">
    <property type="entry name" value="Peptidase_M13_C"/>
</dbReference>
<evidence type="ECO:0000256" key="8">
    <source>
        <dbReference type="ARBA" id="ARBA00022833"/>
    </source>
</evidence>
<dbReference type="SUPFAM" id="SSF158745">
    <property type="entry name" value="LanC-like"/>
    <property type="match status" value="1"/>
</dbReference>
<keyword evidence="15" id="KW-1185">Reference proteome</keyword>
<dbReference type="CDD" id="cd04794">
    <property type="entry name" value="euk_LANCL"/>
    <property type="match status" value="1"/>
</dbReference>
<evidence type="ECO:0000256" key="9">
    <source>
        <dbReference type="ARBA" id="ARBA00023049"/>
    </source>
</evidence>
<evidence type="ECO:0000256" key="10">
    <source>
        <dbReference type="PIRSR" id="PIRSR607822-1"/>
    </source>
</evidence>
<dbReference type="InterPro" id="IPR012341">
    <property type="entry name" value="6hp_glycosidase-like_sf"/>
</dbReference>
<feature type="domain" description="Peptidase M13 N-terminal" evidence="13">
    <location>
        <begin position="514"/>
        <end position="920"/>
    </location>
</feature>
<keyword evidence="8 10" id="KW-0862">Zinc</keyword>
<dbReference type="PANTHER" id="PTHR11733:SF237">
    <property type="entry name" value="NEPRILYSIN-LIKE 4"/>
    <property type="match status" value="1"/>
</dbReference>
<evidence type="ECO:0000256" key="11">
    <source>
        <dbReference type="SAM" id="Phobius"/>
    </source>
</evidence>
<name>A0AAE1HCP6_9NEOP</name>
<dbReference type="InterPro" id="IPR020464">
    <property type="entry name" value="LanC-like_prot_euk"/>
</dbReference>
<sequence>MASGMWPVVNVQADAVGKDRYYENTFRDFNANVVNDFVEKGEDAYKITEEFTTKLKQHAEIMLQDVMAHEKDVISSGFSVYTGVAGVALVFLFASRRFSGENKQIAKTFIKLAHSNPHRSRVNFLNGNSGVLILNALINDNTEATDLLNQRLEEMYKLVKSPNSEMPNELLYGRAGFLYSLLFMKMNNFSVNFSDSHVKAVIEIMIDQGRSLACREKCKAPLKFKWHDKNYFGAAHGTAGILYLLLQARDYVSEEDLKQYIKPTIDELLESRFKSGNVLSSEGSTTDRLVQWCHGAPGVVQLFCLAYEIFGDRRYLSASVLCGEVVWRRGLLRKGCGLCHGTAGNAYTFITLYQMFKNHPDEFSEEEAAKYLYRACVFANWCFEFNDHRESCPDRFYSLFEGLSGTIYFLIDLLQPMQAAFPGYTVQSLGASVLVCRLLVIVGTLAVLTCCSRGEARTIFNYDVALLRAFAGGGGAGNYLENGAILESYEVCESRACRAAARSLLESLNMSADPCTDFYEFACGGWISKHPVPATESHFNHFNEAEDRLQRQLKGILEVDENPEEPLPVRQAKGLYATCLNTEAAEAEALSPLLEELAALGGWPMAMQAEAWDEAAFSWQAAVTRLLAQWSIAPLFVLYVFTDKMDSSRNTLTLDQPALTLARRMLLEPAAYRPQHAALLAWVSGAALEVGRAAGLSLDPARVTEQAQQVVLFETELARITTPAEGRRDGFRTYNPRTLAELQAWTAAVRPVRPDSEVRWLDVLRGMLAGTGVLVDPAERVVVRELDYVQKLVLLVDQTPRRVLANYIWWRLVRALSGDLTDAMRQLAFQFDRALIGTLEDSPRWKDCVQRASSLLGFAVGYEYVARHFDDAAKQSAVALVRDLRASFAVDMAAVDWMDSDTRDAALHKAEAMTEFIGYPDWYANASALEQHYRGVTVGRSHFRNMMAVRGYLVRQSLVKLRRPVDRAEWLTGPAVVNAYYNPGANSIIFPAGILQPPFFSRGRVEALNYGSVGVVIGHEITHGFDDMGRQSDAQGNLAQWWSAATLETYLRKAQCIVQQYDAYRVPELDGVLGAAATVNGVTTQGENIADSGGLRLAYKAYQRYLRRAGPEPRLVGLEEFTPEQLFFLGFATMWCESSTKESLLHEVLTDPHAPHRFRVQGSLANSRDFSTAWGCPTGPSRAGAGGGAQCHIW</sequence>
<dbReference type="InterPro" id="IPR042089">
    <property type="entry name" value="Peptidase_M13_dom_2"/>
</dbReference>
<dbReference type="InterPro" id="IPR008753">
    <property type="entry name" value="Peptidase_M13_N"/>
</dbReference>
<evidence type="ECO:0000259" key="13">
    <source>
        <dbReference type="Pfam" id="PF05649"/>
    </source>
</evidence>
<accession>A0AAE1HCP6</accession>
<feature type="binding site" evidence="10">
    <location>
        <position position="339"/>
    </location>
    <ligand>
        <name>Zn(2+)</name>
        <dbReference type="ChEBI" id="CHEBI:29105"/>
    </ligand>
</feature>
<dbReference type="GO" id="GO:0005975">
    <property type="term" value="P:carbohydrate metabolic process"/>
    <property type="evidence" value="ECO:0007669"/>
    <property type="project" value="InterPro"/>
</dbReference>
<keyword evidence="6 10" id="KW-0479">Metal-binding</keyword>
<comment type="similarity">
    <text evidence="3">Belongs to the LanC-like protein family.</text>
</comment>
<dbReference type="AlphaFoldDB" id="A0AAE1HCP6"/>
<evidence type="ECO:0000256" key="6">
    <source>
        <dbReference type="ARBA" id="ARBA00022723"/>
    </source>
</evidence>
<dbReference type="GO" id="GO:0031179">
    <property type="term" value="P:peptide modification"/>
    <property type="evidence" value="ECO:0007669"/>
    <property type="project" value="InterPro"/>
</dbReference>
<dbReference type="Gene3D" id="3.40.390.10">
    <property type="entry name" value="Collagenase (Catalytic Domain)"/>
    <property type="match status" value="1"/>
</dbReference>
<comment type="caution">
    <text evidence="14">The sequence shown here is derived from an EMBL/GenBank/DDBJ whole genome shotgun (WGS) entry which is preliminary data.</text>
</comment>
<dbReference type="PROSITE" id="PS51885">
    <property type="entry name" value="NEPRILYSIN"/>
    <property type="match status" value="1"/>
</dbReference>
<keyword evidence="5" id="KW-0645">Protease</keyword>
<evidence type="ECO:0000256" key="2">
    <source>
        <dbReference type="ARBA" id="ARBA00004401"/>
    </source>
</evidence>
<evidence type="ECO:0000256" key="5">
    <source>
        <dbReference type="ARBA" id="ARBA00022670"/>
    </source>
</evidence>
<evidence type="ECO:0000256" key="1">
    <source>
        <dbReference type="ARBA" id="ARBA00001947"/>
    </source>
</evidence>
<reference evidence="14" key="2">
    <citation type="journal article" date="2023" name="BMC Genomics">
        <title>Pest status, molecular evolution, and epigenetic factors derived from the genome assembly of Frankliniella fusca, a thysanopteran phytovirus vector.</title>
        <authorList>
            <person name="Catto M.A."/>
            <person name="Labadie P.E."/>
            <person name="Jacobson A.L."/>
            <person name="Kennedy G.G."/>
            <person name="Srinivasan R."/>
            <person name="Hunt B.G."/>
        </authorList>
    </citation>
    <scope>NUCLEOTIDE SEQUENCE</scope>
    <source>
        <strain evidence="14">PL_HMW_Pooled</strain>
    </source>
</reference>
<keyword evidence="9" id="KW-0482">Metalloprotease</keyword>